<dbReference type="InterPro" id="IPR029489">
    <property type="entry name" value="OGT/SEC/SPY_C"/>
</dbReference>
<evidence type="ECO:0000256" key="2">
    <source>
        <dbReference type="ARBA" id="ARBA00022679"/>
    </source>
</evidence>
<dbReference type="PANTHER" id="PTHR44366">
    <property type="entry name" value="UDP-N-ACETYLGLUCOSAMINE--PEPTIDE N-ACETYLGLUCOSAMINYLTRANSFERASE 110 KDA SUBUNIT"/>
    <property type="match status" value="1"/>
</dbReference>
<dbReference type="PANTHER" id="PTHR44366:SF1">
    <property type="entry name" value="UDP-N-ACETYLGLUCOSAMINE--PEPTIDE N-ACETYLGLUCOSAMINYLTRANSFERASE 110 KDA SUBUNIT"/>
    <property type="match status" value="1"/>
</dbReference>
<dbReference type="InterPro" id="IPR037919">
    <property type="entry name" value="OGT"/>
</dbReference>
<dbReference type="Pfam" id="PF13844">
    <property type="entry name" value="Glyco_transf_41"/>
    <property type="match status" value="1"/>
</dbReference>
<gene>
    <name evidence="6" type="ORF">DUNSADRAFT_1248</name>
</gene>
<protein>
    <submittedName>
        <fullName evidence="6">O-GlcNAc transferase</fullName>
    </submittedName>
</protein>
<dbReference type="GO" id="GO:0016740">
    <property type="term" value="F:transferase activity"/>
    <property type="evidence" value="ECO:0007669"/>
    <property type="project" value="UniProtKB-KW"/>
</dbReference>
<sequence length="162" mass="18177">GEDNVRRHAAAHGVDPSRIIFTDVAQKEEHIKRSRLADIFLDTPRCNAHTTGCDVLWAGCPLVTLPGERMASRVAASLVVAAGFGSELVANNHKEYEEIAVSLGLDHAKRANLVKRLKAARPTCPLFDTRQWVNDFERLLLRMWDMHCRGEPPHTFQLEAEK</sequence>
<proteinExistence type="predicted"/>
<feature type="non-terminal residue" evidence="6">
    <location>
        <position position="1"/>
    </location>
</feature>
<reference evidence="6" key="1">
    <citation type="submission" date="2017-08" db="EMBL/GenBank/DDBJ databases">
        <authorList>
            <person name="Polle J.E."/>
            <person name="Barry K."/>
            <person name="Cushman J."/>
            <person name="Schmutz J."/>
            <person name="Tran D."/>
            <person name="Hathwaick L.T."/>
            <person name="Yim W.C."/>
            <person name="Jenkins J."/>
            <person name="Mckie-Krisberg Z.M."/>
            <person name="Prochnik S."/>
            <person name="Lindquist E."/>
            <person name="Dockter R.B."/>
            <person name="Adam C."/>
            <person name="Molina H."/>
            <person name="Bunkerborg J."/>
            <person name="Jin E."/>
            <person name="Buchheim M."/>
            <person name="Magnuson J."/>
        </authorList>
    </citation>
    <scope>NUCLEOTIDE SEQUENCE</scope>
    <source>
        <strain evidence="6">CCAP 19/18</strain>
    </source>
</reference>
<comment type="caution">
    <text evidence="6">The sequence shown here is derived from an EMBL/GenBank/DDBJ whole genome shotgun (WGS) entry which is preliminary data.</text>
</comment>
<accession>A0ABQ7FXR9</accession>
<organism evidence="6 7">
    <name type="scientific">Dunaliella salina</name>
    <name type="common">Green alga</name>
    <name type="synonym">Protococcus salinus</name>
    <dbReference type="NCBI Taxonomy" id="3046"/>
    <lineage>
        <taxon>Eukaryota</taxon>
        <taxon>Viridiplantae</taxon>
        <taxon>Chlorophyta</taxon>
        <taxon>core chlorophytes</taxon>
        <taxon>Chlorophyceae</taxon>
        <taxon>CS clade</taxon>
        <taxon>Chlamydomonadales</taxon>
        <taxon>Dunaliellaceae</taxon>
        <taxon>Dunaliella</taxon>
    </lineage>
</organism>
<evidence type="ECO:0000313" key="6">
    <source>
        <dbReference type="EMBL" id="KAF5827141.1"/>
    </source>
</evidence>
<evidence type="ECO:0000259" key="5">
    <source>
        <dbReference type="Pfam" id="PF13844"/>
    </source>
</evidence>
<keyword evidence="2 6" id="KW-0808">Transferase</keyword>
<dbReference type="EMBL" id="MU070583">
    <property type="protein sequence ID" value="KAF5827141.1"/>
    <property type="molecule type" value="Genomic_DNA"/>
</dbReference>
<evidence type="ECO:0000313" key="7">
    <source>
        <dbReference type="Proteomes" id="UP000815325"/>
    </source>
</evidence>
<keyword evidence="4" id="KW-0802">TPR repeat</keyword>
<keyword evidence="3" id="KW-0677">Repeat</keyword>
<evidence type="ECO:0000256" key="3">
    <source>
        <dbReference type="ARBA" id="ARBA00022737"/>
    </source>
</evidence>
<dbReference type="Proteomes" id="UP000815325">
    <property type="component" value="Unassembled WGS sequence"/>
</dbReference>
<evidence type="ECO:0000256" key="4">
    <source>
        <dbReference type="ARBA" id="ARBA00022803"/>
    </source>
</evidence>
<dbReference type="Gene3D" id="3.40.50.2000">
    <property type="entry name" value="Glycogen Phosphorylase B"/>
    <property type="match status" value="1"/>
</dbReference>
<evidence type="ECO:0000256" key="1">
    <source>
        <dbReference type="ARBA" id="ARBA00004922"/>
    </source>
</evidence>
<feature type="domain" description="O-GlcNAc transferase C-terminal" evidence="5">
    <location>
        <begin position="1"/>
        <end position="135"/>
    </location>
</feature>
<comment type="pathway">
    <text evidence="1">Protein modification; protein glycosylation.</text>
</comment>
<keyword evidence="7" id="KW-1185">Reference proteome</keyword>
<name>A0ABQ7FXR9_DUNSA</name>